<accession>A0ABU3TN03</accession>
<organism evidence="1 2">
    <name type="scientific">Hymenobacter endophyticus</name>
    <dbReference type="NCBI Taxonomy" id="3076335"/>
    <lineage>
        <taxon>Bacteria</taxon>
        <taxon>Pseudomonadati</taxon>
        <taxon>Bacteroidota</taxon>
        <taxon>Cytophagia</taxon>
        <taxon>Cytophagales</taxon>
        <taxon>Hymenobacteraceae</taxon>
        <taxon>Hymenobacter</taxon>
    </lineage>
</organism>
<reference evidence="1 2" key="1">
    <citation type="submission" date="2023-10" db="EMBL/GenBank/DDBJ databases">
        <title>Hymenobacter endophyticus sp. nov., an isolate from the leaf tissues of wheat.</title>
        <authorList>
            <person name="Dai Y."/>
        </authorList>
    </citation>
    <scope>NUCLEOTIDE SEQUENCE [LARGE SCALE GENOMIC DNA]</scope>
    <source>
        <strain evidence="1 2">ZK17L-C2</strain>
    </source>
</reference>
<dbReference type="Proteomes" id="UP001250698">
    <property type="component" value="Unassembled WGS sequence"/>
</dbReference>
<comment type="caution">
    <text evidence="1">The sequence shown here is derived from an EMBL/GenBank/DDBJ whole genome shotgun (WGS) entry which is preliminary data.</text>
</comment>
<keyword evidence="2" id="KW-1185">Reference proteome</keyword>
<dbReference type="EMBL" id="JAWDJT010000018">
    <property type="protein sequence ID" value="MDU0372745.1"/>
    <property type="molecule type" value="Genomic_DNA"/>
</dbReference>
<dbReference type="RefSeq" id="WP_316000102.1">
    <property type="nucleotide sequence ID" value="NZ_JAWDJT010000018.1"/>
</dbReference>
<evidence type="ECO:0000313" key="2">
    <source>
        <dbReference type="Proteomes" id="UP001250698"/>
    </source>
</evidence>
<dbReference type="PROSITE" id="PS51257">
    <property type="entry name" value="PROKAR_LIPOPROTEIN"/>
    <property type="match status" value="1"/>
</dbReference>
<evidence type="ECO:0000313" key="1">
    <source>
        <dbReference type="EMBL" id="MDU0372745.1"/>
    </source>
</evidence>
<gene>
    <name evidence="1" type="ORF">ROI90_20230</name>
</gene>
<proteinExistence type="predicted"/>
<sequence>MRFCLNYYPLILVILAVACRSKEQKLQEHRLREFVDVQAIKSVGAHNYSGHHWLTTAELQDFKKRFGAMHYLPGGSAQVKSVNMGSSIFVLHIGKSTYPIIESPTDQYLGVPNKLVSQNRNRLAEEDQNEPILLLFKFARPANLNNYRKGPGIPNRP</sequence>
<name>A0ABU3TN03_9BACT</name>
<protein>
    <submittedName>
        <fullName evidence="1">Uncharacterized protein</fullName>
    </submittedName>
</protein>